<keyword evidence="2" id="KW-1185">Reference proteome</keyword>
<evidence type="ECO:0000313" key="2">
    <source>
        <dbReference type="Proteomes" id="UP001239111"/>
    </source>
</evidence>
<accession>A0ACC2P267</accession>
<organism evidence="1 2">
    <name type="scientific">Eretmocerus hayati</name>
    <dbReference type="NCBI Taxonomy" id="131215"/>
    <lineage>
        <taxon>Eukaryota</taxon>
        <taxon>Metazoa</taxon>
        <taxon>Ecdysozoa</taxon>
        <taxon>Arthropoda</taxon>
        <taxon>Hexapoda</taxon>
        <taxon>Insecta</taxon>
        <taxon>Pterygota</taxon>
        <taxon>Neoptera</taxon>
        <taxon>Endopterygota</taxon>
        <taxon>Hymenoptera</taxon>
        <taxon>Apocrita</taxon>
        <taxon>Proctotrupomorpha</taxon>
        <taxon>Chalcidoidea</taxon>
        <taxon>Aphelinidae</taxon>
        <taxon>Aphelininae</taxon>
        <taxon>Eretmocerus</taxon>
    </lineage>
</organism>
<proteinExistence type="predicted"/>
<dbReference type="EMBL" id="CM056742">
    <property type="protein sequence ID" value="KAJ8677477.1"/>
    <property type="molecule type" value="Genomic_DNA"/>
</dbReference>
<evidence type="ECO:0000313" key="1">
    <source>
        <dbReference type="EMBL" id="KAJ8677477.1"/>
    </source>
</evidence>
<gene>
    <name evidence="1" type="ORF">QAD02_013264</name>
</gene>
<dbReference type="Proteomes" id="UP001239111">
    <property type="component" value="Chromosome 2"/>
</dbReference>
<protein>
    <submittedName>
        <fullName evidence="1">Uncharacterized protein</fullName>
    </submittedName>
</protein>
<name>A0ACC2P267_9HYME</name>
<reference evidence="1" key="1">
    <citation type="submission" date="2023-04" db="EMBL/GenBank/DDBJ databases">
        <title>A chromosome-level genome assembly of the parasitoid wasp Eretmocerus hayati.</title>
        <authorList>
            <person name="Zhong Y."/>
            <person name="Liu S."/>
            <person name="Liu Y."/>
        </authorList>
    </citation>
    <scope>NUCLEOTIDE SEQUENCE</scope>
    <source>
        <strain evidence="1">ZJU_SS_LIU_2023</strain>
    </source>
</reference>
<comment type="caution">
    <text evidence="1">The sequence shown here is derived from an EMBL/GenBank/DDBJ whole genome shotgun (WGS) entry which is preliminary data.</text>
</comment>
<sequence>MSVCGFCNKKLTLGSGHIIACIVCRNFFHATQECTALTASEVRVAEMKSKSLLYKCVDCTNEKKTCCSETLLGIKDDISIIKESCSAIDAMAEDIKDLQVSVSSIIDMKKDIDDLKKDLSNVKTNNVNNEEIINELQDRVQRSRNIILFNVLEVEAHVDSELAKRILKDIPVSTSNITTKRIGQSKEGAVRPLIITMNSTSDAHLVIKNKNKLDKKIKVSLDKTKSQREQYTEAVNELKKKLDEGESDLVVRYINNKPTVTKRSASAHSTEIHNTELRLNGYNVYRQDRCGDIDSDVLGGGVLIAIDSNITSTLCHSSNNQGCEQVYVKINLNGKQLLIGSAYHPPTALPSSYETHMRSLHMITETLPGCDLLLFGDFNLRNIIWLHDPDLRYEITKYAEPRILTSADILLNAMSFLNLRQSFPNNTCKGYTLNLLFSNISPISCLDVDDPLLPIDMHHPPQYFSVLIDTKVNPSSTSKASFHDYKHADFDNIMTDLSQIDWLELLASDDLDVNLDVFYESVPSVISSNVPYCTPKITPDNFPSWYKSDSKALILEKKIAHTNWKSSVDDGNIDCPTVSQELRFRDDVYNIRSLRILSEEFHRINTFHFAPLARLKRLWNRLPDNIQTITSISEFKSECRLEYFEYY</sequence>